<dbReference type="InterPro" id="IPR029063">
    <property type="entry name" value="SAM-dependent_MTases_sf"/>
</dbReference>
<sequence>MTDAVSRFTGFAELYDRARPRPPREIVAVVRQWIGVDAPDVVDLGAGTGTSSALWQGVASSITAVEPSADMRAVAERRFAGTDVRLVGGTAEATGLPDACADVVTASQALHWFDPETVFPEIKRLLRPGGVFAAYDCDWPPGVDAEVDAAYREFERVHRALDGSAGLRPAYAEKVGHVDRLRASFAHVAEICLHHEESGDVTRLMEIAGSQGGVVALQRAGHSDEEIGLAALREVAERRLATAKPWWWTYRVRLATTRRSPSR</sequence>
<dbReference type="CDD" id="cd02440">
    <property type="entry name" value="AdoMet_MTases"/>
    <property type="match status" value="1"/>
</dbReference>
<keyword evidence="3 5" id="KW-0808">Transferase</keyword>
<proteinExistence type="inferred from homology"/>
<dbReference type="OrthoDB" id="9797252at2"/>
<evidence type="ECO:0000259" key="4">
    <source>
        <dbReference type="Pfam" id="PF08241"/>
    </source>
</evidence>
<dbReference type="InterPro" id="IPR051052">
    <property type="entry name" value="Diverse_substrate_MTase"/>
</dbReference>
<dbReference type="Pfam" id="PF08241">
    <property type="entry name" value="Methyltransf_11"/>
    <property type="match status" value="1"/>
</dbReference>
<organism evidence="5 6">
    <name type="scientific">Lentzea tibetensis</name>
    <dbReference type="NCBI Taxonomy" id="2591470"/>
    <lineage>
        <taxon>Bacteria</taxon>
        <taxon>Bacillati</taxon>
        <taxon>Actinomycetota</taxon>
        <taxon>Actinomycetes</taxon>
        <taxon>Pseudonocardiales</taxon>
        <taxon>Pseudonocardiaceae</taxon>
        <taxon>Lentzea</taxon>
    </lineage>
</organism>
<feature type="domain" description="Methyltransferase type 11" evidence="4">
    <location>
        <begin position="42"/>
        <end position="133"/>
    </location>
</feature>
<dbReference type="GO" id="GO:0008757">
    <property type="term" value="F:S-adenosylmethionine-dependent methyltransferase activity"/>
    <property type="evidence" value="ECO:0007669"/>
    <property type="project" value="InterPro"/>
</dbReference>
<keyword evidence="2 5" id="KW-0489">Methyltransferase</keyword>
<dbReference type="AlphaFoldDB" id="A0A563EWN5"/>
<dbReference type="InterPro" id="IPR013216">
    <property type="entry name" value="Methyltransf_11"/>
</dbReference>
<dbReference type="Gene3D" id="3.40.50.150">
    <property type="entry name" value="Vaccinia Virus protein VP39"/>
    <property type="match status" value="1"/>
</dbReference>
<accession>A0A563EWN5</accession>
<dbReference type="EMBL" id="VOBR01000006">
    <property type="protein sequence ID" value="TWP52116.1"/>
    <property type="molecule type" value="Genomic_DNA"/>
</dbReference>
<evidence type="ECO:0000313" key="5">
    <source>
        <dbReference type="EMBL" id="TWP52116.1"/>
    </source>
</evidence>
<dbReference type="GO" id="GO:0032259">
    <property type="term" value="P:methylation"/>
    <property type="evidence" value="ECO:0007669"/>
    <property type="project" value="UniProtKB-KW"/>
</dbReference>
<dbReference type="RefSeq" id="WP_146350912.1">
    <property type="nucleotide sequence ID" value="NZ_VOBR01000006.1"/>
</dbReference>
<evidence type="ECO:0000256" key="1">
    <source>
        <dbReference type="ARBA" id="ARBA00008361"/>
    </source>
</evidence>
<comment type="similarity">
    <text evidence="1">Belongs to the methyltransferase superfamily.</text>
</comment>
<comment type="caution">
    <text evidence="5">The sequence shown here is derived from an EMBL/GenBank/DDBJ whole genome shotgun (WGS) entry which is preliminary data.</text>
</comment>
<name>A0A563EWN5_9PSEU</name>
<protein>
    <submittedName>
        <fullName evidence="5">Class I SAM-dependent methyltransferase</fullName>
    </submittedName>
</protein>
<evidence type="ECO:0000256" key="3">
    <source>
        <dbReference type="ARBA" id="ARBA00022679"/>
    </source>
</evidence>
<evidence type="ECO:0000313" key="6">
    <source>
        <dbReference type="Proteomes" id="UP000316639"/>
    </source>
</evidence>
<dbReference type="PANTHER" id="PTHR44942">
    <property type="entry name" value="METHYLTRANSF_11 DOMAIN-CONTAINING PROTEIN"/>
    <property type="match status" value="1"/>
</dbReference>
<dbReference type="Proteomes" id="UP000316639">
    <property type="component" value="Unassembled WGS sequence"/>
</dbReference>
<gene>
    <name evidence="5" type="ORF">FKR81_11070</name>
</gene>
<evidence type="ECO:0000256" key="2">
    <source>
        <dbReference type="ARBA" id="ARBA00022603"/>
    </source>
</evidence>
<dbReference type="PANTHER" id="PTHR44942:SF4">
    <property type="entry name" value="METHYLTRANSFERASE TYPE 11 DOMAIN-CONTAINING PROTEIN"/>
    <property type="match status" value="1"/>
</dbReference>
<keyword evidence="6" id="KW-1185">Reference proteome</keyword>
<dbReference type="SUPFAM" id="SSF53335">
    <property type="entry name" value="S-adenosyl-L-methionine-dependent methyltransferases"/>
    <property type="match status" value="1"/>
</dbReference>
<reference evidence="5 6" key="1">
    <citation type="submission" date="2019-07" db="EMBL/GenBank/DDBJ databases">
        <title>Lentzea xizangensis sp. nov., isolated from Qinghai-Tibetan Plateau Soils.</title>
        <authorList>
            <person name="Huang J."/>
        </authorList>
    </citation>
    <scope>NUCLEOTIDE SEQUENCE [LARGE SCALE GENOMIC DNA]</scope>
    <source>
        <strain evidence="5 6">FXJ1.1311</strain>
    </source>
</reference>